<dbReference type="EMBL" id="JAMZEK010000002">
    <property type="protein sequence ID" value="MCP1374735.1"/>
    <property type="molecule type" value="Genomic_DNA"/>
</dbReference>
<evidence type="ECO:0000313" key="3">
    <source>
        <dbReference type="Proteomes" id="UP001204615"/>
    </source>
</evidence>
<feature type="signal peptide" evidence="1">
    <location>
        <begin position="1"/>
        <end position="21"/>
    </location>
</feature>
<evidence type="ECO:0000256" key="1">
    <source>
        <dbReference type="SAM" id="SignalP"/>
    </source>
</evidence>
<proteinExistence type="predicted"/>
<dbReference type="Proteomes" id="UP001204615">
    <property type="component" value="Unassembled WGS sequence"/>
</dbReference>
<comment type="caution">
    <text evidence="2">The sequence shown here is derived from an EMBL/GenBank/DDBJ whole genome shotgun (WGS) entry which is preliminary data.</text>
</comment>
<keyword evidence="3" id="KW-1185">Reference proteome</keyword>
<protein>
    <recommendedName>
        <fullName evidence="4">LuxR family transcriptional regulator</fullName>
    </recommendedName>
</protein>
<organism evidence="2 3">
    <name type="scientific">Dyella lutea</name>
    <dbReference type="NCBI Taxonomy" id="2950441"/>
    <lineage>
        <taxon>Bacteria</taxon>
        <taxon>Pseudomonadati</taxon>
        <taxon>Pseudomonadota</taxon>
        <taxon>Gammaproteobacteria</taxon>
        <taxon>Lysobacterales</taxon>
        <taxon>Rhodanobacteraceae</taxon>
        <taxon>Dyella</taxon>
    </lineage>
</organism>
<sequence>MRTLAAGALVIAMLSASPVRATGVGSPLLGRWSVDVSRLQMPPAARPKRVTITFAEAGGGRWETRVDIVDAGGSSRHAVSTTSLDGQGAPISNDFEADTVALKLPLPNVLVMDLVKGGVTASTRVYTVAPDGRTMTETVSYAGRDGKPFMRTNYFSRVR</sequence>
<keyword evidence="1" id="KW-0732">Signal</keyword>
<accession>A0ABT1FC59</accession>
<feature type="chain" id="PRO_5047135825" description="LuxR family transcriptional regulator" evidence="1">
    <location>
        <begin position="22"/>
        <end position="159"/>
    </location>
</feature>
<evidence type="ECO:0008006" key="4">
    <source>
        <dbReference type="Google" id="ProtNLM"/>
    </source>
</evidence>
<name>A0ABT1FC59_9GAMM</name>
<evidence type="ECO:0000313" key="2">
    <source>
        <dbReference type="EMBL" id="MCP1374735.1"/>
    </source>
</evidence>
<reference evidence="2 3" key="1">
    <citation type="submission" date="2022-06" db="EMBL/GenBank/DDBJ databases">
        <title>Dyella sp. Sa strain:Sa Genome sequencing.</title>
        <authorList>
            <person name="Park S."/>
        </authorList>
    </citation>
    <scope>NUCLEOTIDE SEQUENCE [LARGE SCALE GENOMIC DNA]</scope>
    <source>
        <strain evidence="2 3">Sa</strain>
    </source>
</reference>
<dbReference type="RefSeq" id="WP_253566641.1">
    <property type="nucleotide sequence ID" value="NZ_JAMZEK010000002.1"/>
</dbReference>
<gene>
    <name evidence="2" type="ORF">NC595_11750</name>
</gene>